<proteinExistence type="predicted"/>
<dbReference type="Proteomes" id="UP000615446">
    <property type="component" value="Unassembled WGS sequence"/>
</dbReference>
<organism evidence="1 2">
    <name type="scientific">Rhizophagus clarus</name>
    <dbReference type="NCBI Taxonomy" id="94130"/>
    <lineage>
        <taxon>Eukaryota</taxon>
        <taxon>Fungi</taxon>
        <taxon>Fungi incertae sedis</taxon>
        <taxon>Mucoromycota</taxon>
        <taxon>Glomeromycotina</taxon>
        <taxon>Glomeromycetes</taxon>
        <taxon>Glomerales</taxon>
        <taxon>Glomeraceae</taxon>
        <taxon>Rhizophagus</taxon>
    </lineage>
</organism>
<accession>A0A8H3LB12</accession>
<protein>
    <submittedName>
        <fullName evidence="1">Uncharacterized protein</fullName>
    </submittedName>
</protein>
<gene>
    <name evidence="1" type="ORF">RCL2_000956400</name>
</gene>
<dbReference type="AlphaFoldDB" id="A0A8H3LB12"/>
<evidence type="ECO:0000313" key="2">
    <source>
        <dbReference type="Proteomes" id="UP000615446"/>
    </source>
</evidence>
<comment type="caution">
    <text evidence="1">The sequence shown here is derived from an EMBL/GenBank/DDBJ whole genome shotgun (WGS) entry which is preliminary data.</text>
</comment>
<evidence type="ECO:0000313" key="1">
    <source>
        <dbReference type="EMBL" id="GES82352.1"/>
    </source>
</evidence>
<sequence length="114" mass="13736">MITGILKDSLSFIIVILLFFCSFSNIYKKCLIMQQTIGRKWEWLYAFSHWNIRNYMRSSLYQIVDEEKWIRKEADDNGFESIWKYFGLGCFPSGYRKILGNTTIWIEDIIQKLR</sequence>
<dbReference type="EMBL" id="BLAL01000060">
    <property type="protein sequence ID" value="GES82352.1"/>
    <property type="molecule type" value="Genomic_DNA"/>
</dbReference>
<name>A0A8H3LB12_9GLOM</name>
<reference evidence="1" key="1">
    <citation type="submission" date="2019-10" db="EMBL/GenBank/DDBJ databases">
        <title>Conservation and host-specific expression of non-tandemly repeated heterogenous ribosome RNA gene in arbuscular mycorrhizal fungi.</title>
        <authorList>
            <person name="Maeda T."/>
            <person name="Kobayashi Y."/>
            <person name="Nakagawa T."/>
            <person name="Ezawa T."/>
            <person name="Yamaguchi K."/>
            <person name="Bino T."/>
            <person name="Nishimoto Y."/>
            <person name="Shigenobu S."/>
            <person name="Kawaguchi M."/>
        </authorList>
    </citation>
    <scope>NUCLEOTIDE SEQUENCE</scope>
    <source>
        <strain evidence="1">HR1</strain>
    </source>
</reference>